<protein>
    <submittedName>
        <fullName evidence="1">Uncharacterized protein</fullName>
    </submittedName>
</protein>
<name>A0A7S0UGI0_9STRA</name>
<proteinExistence type="predicted"/>
<organism evidence="1">
    <name type="scientific">Pseudo-nitzschia delicatissima</name>
    <dbReference type="NCBI Taxonomy" id="44447"/>
    <lineage>
        <taxon>Eukaryota</taxon>
        <taxon>Sar</taxon>
        <taxon>Stramenopiles</taxon>
        <taxon>Ochrophyta</taxon>
        <taxon>Bacillariophyta</taxon>
        <taxon>Bacillariophyceae</taxon>
        <taxon>Bacillariophycidae</taxon>
        <taxon>Bacillariales</taxon>
        <taxon>Bacillariaceae</taxon>
        <taxon>Pseudo-nitzschia</taxon>
    </lineage>
</organism>
<accession>A0A7S0UGI0</accession>
<sequence length="169" mass="19688">MVEMLGTLVDFPVLFQTSAQTCNNLSTTDRLSIFIRNDPDALEAEESESKVRDDMKPQYCTWKESIAQEHTFGKKRKSRTRDDTEDLNMPAKKRAKFLPSVLQLAIAWANYSTFGNDLSESDKNYECDQTSLEEFVEKTSNRLQAMGYTERRNQWNNLVERWHSRDKTS</sequence>
<dbReference type="AlphaFoldDB" id="A0A7S0UGI0"/>
<dbReference type="EMBL" id="HBFL01002710">
    <property type="protein sequence ID" value="CAD8761887.1"/>
    <property type="molecule type" value="Transcribed_RNA"/>
</dbReference>
<reference evidence="1" key="1">
    <citation type="submission" date="2021-01" db="EMBL/GenBank/DDBJ databases">
        <authorList>
            <person name="Corre E."/>
            <person name="Pelletier E."/>
            <person name="Niang G."/>
            <person name="Scheremetjew M."/>
            <person name="Finn R."/>
            <person name="Kale V."/>
            <person name="Holt S."/>
            <person name="Cochrane G."/>
            <person name="Meng A."/>
            <person name="Brown T."/>
            <person name="Cohen L."/>
        </authorList>
    </citation>
    <scope>NUCLEOTIDE SEQUENCE</scope>
    <source>
        <strain evidence="1">UNC1205</strain>
    </source>
</reference>
<evidence type="ECO:0000313" key="1">
    <source>
        <dbReference type="EMBL" id="CAD8761887.1"/>
    </source>
</evidence>
<gene>
    <name evidence="1" type="ORF">PDEL1432_LOCUS1927</name>
</gene>